<dbReference type="OrthoDB" id="36796at2157"/>
<organism evidence="5 6">
    <name type="scientific">Haloprofundus marisrubri</name>
    <dbReference type="NCBI Taxonomy" id="1514971"/>
    <lineage>
        <taxon>Archaea</taxon>
        <taxon>Methanobacteriati</taxon>
        <taxon>Methanobacteriota</taxon>
        <taxon>Stenosarchaea group</taxon>
        <taxon>Halobacteria</taxon>
        <taxon>Halobacteriales</taxon>
        <taxon>Haloferacaceae</taxon>
        <taxon>Haloprofundus</taxon>
    </lineage>
</organism>
<dbReference type="GO" id="GO:0005524">
    <property type="term" value="F:ATP binding"/>
    <property type="evidence" value="ECO:0007669"/>
    <property type="project" value="UniProtKB-KW"/>
</dbReference>
<dbReference type="PANTHER" id="PTHR47957:SF3">
    <property type="entry name" value="ATP-DEPENDENT HELICASE HRQ1"/>
    <property type="match status" value="1"/>
</dbReference>
<dbReference type="EMBL" id="LOPU01000004">
    <property type="protein sequence ID" value="KTG11399.1"/>
    <property type="molecule type" value="Genomic_DNA"/>
</dbReference>
<dbReference type="Pfam" id="PF00271">
    <property type="entry name" value="Helicase_C"/>
    <property type="match status" value="1"/>
</dbReference>
<dbReference type="InterPro" id="IPR011545">
    <property type="entry name" value="DEAD/DEAH_box_helicase_dom"/>
</dbReference>
<name>A0A0W1RD76_9EURY</name>
<dbReference type="PROSITE" id="PS51192">
    <property type="entry name" value="HELICASE_ATP_BIND_1"/>
    <property type="match status" value="1"/>
</dbReference>
<dbReference type="InterPro" id="IPR027417">
    <property type="entry name" value="P-loop_NTPase"/>
</dbReference>
<dbReference type="Pfam" id="PF09369">
    <property type="entry name" value="MZB"/>
    <property type="match status" value="1"/>
</dbReference>
<evidence type="ECO:0000259" key="3">
    <source>
        <dbReference type="PROSITE" id="PS51192"/>
    </source>
</evidence>
<dbReference type="SMART" id="SM00487">
    <property type="entry name" value="DEXDc"/>
    <property type="match status" value="1"/>
</dbReference>
<accession>A0A0W1RD76</accession>
<keyword evidence="5" id="KW-0347">Helicase</keyword>
<dbReference type="InterPro" id="IPR014001">
    <property type="entry name" value="Helicase_ATP-bd"/>
</dbReference>
<dbReference type="SMART" id="SM00490">
    <property type="entry name" value="HELICc"/>
    <property type="match status" value="1"/>
</dbReference>
<dbReference type="STRING" id="1514971.AUR64_03855"/>
<feature type="domain" description="Helicase ATP-binding" evidence="3">
    <location>
        <begin position="81"/>
        <end position="319"/>
    </location>
</feature>
<feature type="domain" description="Helicase C-terminal" evidence="4">
    <location>
        <begin position="891"/>
        <end position="1058"/>
    </location>
</feature>
<dbReference type="InterPro" id="IPR001650">
    <property type="entry name" value="Helicase_C-like"/>
</dbReference>
<protein>
    <submittedName>
        <fullName evidence="5">ATP-dependent helicase</fullName>
    </submittedName>
</protein>
<keyword evidence="6" id="KW-1185">Reference proteome</keyword>
<dbReference type="GO" id="GO:0036297">
    <property type="term" value="P:interstrand cross-link repair"/>
    <property type="evidence" value="ECO:0007669"/>
    <property type="project" value="TreeGrafter"/>
</dbReference>
<evidence type="ECO:0000313" key="5">
    <source>
        <dbReference type="EMBL" id="KTG11399.1"/>
    </source>
</evidence>
<dbReference type="GO" id="GO:0003676">
    <property type="term" value="F:nucleic acid binding"/>
    <property type="evidence" value="ECO:0007669"/>
    <property type="project" value="InterPro"/>
</dbReference>
<keyword evidence="2" id="KW-0067">ATP-binding</keyword>
<evidence type="ECO:0000256" key="2">
    <source>
        <dbReference type="ARBA" id="ARBA00022840"/>
    </source>
</evidence>
<evidence type="ECO:0000256" key="1">
    <source>
        <dbReference type="ARBA" id="ARBA00022741"/>
    </source>
</evidence>
<sequence length="1550" mass="173640">MTKLNQVEGIENAREFVNNELVEQKGPYVEFVDAPKFHDQSAIDFLGDLGYDERITDAIVQELFGGNESGSLYQHQAEMVEQIETNDDDNILAVPTATGKTESFFLPILNHCLSTDEDGLKSLILYPMKTLGVDQLNRFITYLDQINRNLDPEDRITIGIWDSDTPTRVGTRGYEIEKGSYVRGLQCPRNGEKLRVLGESTVGTDDNKYSWIRVTRDSIRRGVDIMLTNPEALDYMFVSNNDESRGVLGDTPSEHPVKHIVFDEAHVWSGIQGAAVQLLSRRLKHFYKNRNPQITMVSATVENPGPLAKSLTGTNTDNINVVEFTARDFDLRSEASFTRLTPTTLSDLVHSIALAYVSADNSEEVIETYALQNAIKTLEEVGFFSDGQSLTLAPNTEWATQPIERRLDSLLLHDFSSVEEVVASESGRSKLTESVIEQSGTMSGWYEFVLNHVPEVAQFAEWFNTDTVGEVEFREYDQLLELAKDTGVEDAEGTLETVMAFGRLAGVVTEKYHVFLKPPTNVYWCRDCDRVMRDSWCCGSHNPEVQFCRRCHHPHVEILESEDDSFIPIGGETSSSSVCPGCDKRPRLSDIGVPTSSLLSYMLTEICRNSPSKKTLVFSDSHSSAESVGDRIINTEYGLMAETLYIQELIKAGGSKDNYELYRAVSDTLRDEYWQPLMQNEIDEDGSAYNVLRTLLEDIGAHAMLSNCSHLIDSALVTADVIAEIEDPAELVAAHRLYELFALRQRDEFSSKGVSFDGLTREKIIERLGTRLSLSYEELDAFVETYLPLFLEKGIITEMQWDEVQQSIESARIGEESRSQVRQMLEQAREDISHIPGYESPESGVFKRAPRQDESNLTLVRQAAFCSDCYESVPATENGQAISTCPDCGGSLKIYERFTHNEEGELEVEPGYAEVTAGWDWSVDHWAHDITTPIRGGKSPEFITVGIHKGNIPHTLRGAIEEGFRKDDPDVNIVSATPTMELGVDIGTLDTVAQVGIPPTLTNYVQRSGRTGRTRGSSSLVMTVVRGNHPVDGHYYSHLDSYLDEFEPVRVPDPEDFGELLAGHVVTEVFAYLARNPHESNVFNRMYELPSPKKENLKSYVNGVQEHLDILREFILMEMQDTITDHLKSVFGPRGSEVFEEVFIGDGPLSLEHRTDQTFSQLATMSGDAETNKSLTETNSRLDQWLARLGYLANYRNFGQQFPVRFTGRREGIEFEASGRLYDMYPGEGNDLGAMVSLHGTKYLVSDVRGTATPLTTVAVCDNEECDRPFESYGEDVELCPYCDTELAVTDVHGISSVECKTAVGGQRGYRTHGLMSTHVKNTETTATKESFETELFGVSCDVEYGELEVTDFVYAFERGHSRSPDKKTLHSEALIEQESDDSISASGSWLDRLNEAEEEVYRPVGQRYHTQGLSLNFSVDELQSRLEKVDHDTVSWTQALVSLQQALEKAIAVVAECDRADFRVKTEKTDETVSVYIVDSRQGGNGITWQVRENLEHRIPKEVVSIANCSRCGDYCDECLLLSRTPAHYLENDLLNHRTLESILGVAGK</sequence>
<keyword evidence="5" id="KW-0378">Hydrolase</keyword>
<dbReference type="SUPFAM" id="SSF52540">
    <property type="entry name" value="P-loop containing nucleoside triphosphate hydrolases"/>
    <property type="match status" value="2"/>
</dbReference>
<comment type="caution">
    <text evidence="5">The sequence shown here is derived from an EMBL/GenBank/DDBJ whole genome shotgun (WGS) entry which is preliminary data.</text>
</comment>
<dbReference type="GO" id="GO:0006289">
    <property type="term" value="P:nucleotide-excision repair"/>
    <property type="evidence" value="ECO:0007669"/>
    <property type="project" value="TreeGrafter"/>
</dbReference>
<dbReference type="RefSeq" id="WP_058580132.1">
    <property type="nucleotide sequence ID" value="NZ_LOPU01000004.1"/>
</dbReference>
<evidence type="ECO:0000313" key="6">
    <source>
        <dbReference type="Proteomes" id="UP000054387"/>
    </source>
</evidence>
<proteinExistence type="predicted"/>
<evidence type="ECO:0000259" key="4">
    <source>
        <dbReference type="PROSITE" id="PS51194"/>
    </source>
</evidence>
<reference evidence="5 6" key="1">
    <citation type="submission" date="2015-12" db="EMBL/GenBank/DDBJ databases">
        <title>Haloprofundus marisrubri gen. nov., sp. nov., an extremely halophilic archaeon isolated from the Discovery deep brine-seawater interface in the Red Sea.</title>
        <authorList>
            <person name="Zhang G."/>
            <person name="Stingl U."/>
            <person name="Rashid M."/>
        </authorList>
    </citation>
    <scope>NUCLEOTIDE SEQUENCE [LARGE SCALE GENOMIC DNA]</scope>
    <source>
        <strain evidence="5 6">SB9</strain>
    </source>
</reference>
<keyword evidence="1" id="KW-0547">Nucleotide-binding</keyword>
<dbReference type="InterPro" id="IPR018973">
    <property type="entry name" value="MZB"/>
</dbReference>
<gene>
    <name evidence="5" type="ORF">AUR64_03855</name>
</gene>
<dbReference type="PANTHER" id="PTHR47957">
    <property type="entry name" value="ATP-DEPENDENT HELICASE HRQ1"/>
    <property type="match status" value="1"/>
</dbReference>
<dbReference type="PROSITE" id="PS51194">
    <property type="entry name" value="HELICASE_CTER"/>
    <property type="match status" value="1"/>
</dbReference>
<dbReference type="GO" id="GO:0043138">
    <property type="term" value="F:3'-5' DNA helicase activity"/>
    <property type="evidence" value="ECO:0007669"/>
    <property type="project" value="TreeGrafter"/>
</dbReference>
<dbReference type="Gene3D" id="3.40.50.300">
    <property type="entry name" value="P-loop containing nucleotide triphosphate hydrolases"/>
    <property type="match status" value="2"/>
</dbReference>
<dbReference type="Proteomes" id="UP000054387">
    <property type="component" value="Unassembled WGS sequence"/>
</dbReference>
<dbReference type="Pfam" id="PF00270">
    <property type="entry name" value="DEAD"/>
    <property type="match status" value="2"/>
</dbReference>